<keyword evidence="2" id="KW-1185">Reference proteome</keyword>
<dbReference type="EMBL" id="JAAOCD010000006">
    <property type="protein sequence ID" value="NHK99327.1"/>
    <property type="molecule type" value="Genomic_DNA"/>
</dbReference>
<organism evidence="1 2">
    <name type="scientific">Rubrivivax benzoatilyticus</name>
    <dbReference type="NCBI Taxonomy" id="316997"/>
    <lineage>
        <taxon>Bacteria</taxon>
        <taxon>Pseudomonadati</taxon>
        <taxon>Pseudomonadota</taxon>
        <taxon>Betaproteobacteria</taxon>
        <taxon>Burkholderiales</taxon>
        <taxon>Sphaerotilaceae</taxon>
        <taxon>Rubrivivax</taxon>
    </lineage>
</organism>
<comment type="caution">
    <text evidence="1">The sequence shown here is derived from an EMBL/GenBank/DDBJ whole genome shotgun (WGS) entry which is preliminary data.</text>
</comment>
<evidence type="ECO:0000313" key="2">
    <source>
        <dbReference type="Proteomes" id="UP000802098"/>
    </source>
</evidence>
<name>A0ABX0HZN6_9BURK</name>
<reference evidence="1 2" key="1">
    <citation type="submission" date="2020-03" db="EMBL/GenBank/DDBJ databases">
        <title>Rubrivivax benzoatilyticus JA2 (sequenced after 10 years sub-culturing).</title>
        <authorList>
            <person name="Gupta D."/>
            <person name="Chintalapati S."/>
            <person name="Chintalapati V.R."/>
        </authorList>
    </citation>
    <scope>NUCLEOTIDE SEQUENCE [LARGE SCALE GENOMIC DNA]</scope>
    <source>
        <strain evidence="1 2">JA2-Mal</strain>
    </source>
</reference>
<dbReference type="RefSeq" id="WP_081467651.1">
    <property type="nucleotide sequence ID" value="NZ_JAAOCD010000006.1"/>
</dbReference>
<dbReference type="Proteomes" id="UP000802098">
    <property type="component" value="Unassembled WGS sequence"/>
</dbReference>
<sequence length="478" mass="53703">MIDPNSVREAIIEAPFELDNKGETPHPGTLYIPLAHRKALAREATLVVGARGVGKSFWTSALSNDALRNQIGASVQDLVNTDVRVGFAVNSNLDAYPDRATFRQLLCLGKEPETVWKSVVLRWLAEVVNHAIPRASWTETAQWVANNPESFARIAEAADTKLAEQGRFGLIVFDAMDRTSADWDEMNRIVRDVLQVALWMRGFSQLRAKVFLRPDQLDRSKTNFVDASKILSTRVDLTWDRSDLHAMMWQRLINAAECYGENIRTLVSSALPPSEALKNEGSAWKLPTALASEAPHQRRLFELLAGDKMGKDARRGVPYVWSVSHLADGHGWTSPRSFLAAIHGAAEDSRKRYGEHPLPLHYESIKRGIQKASKIRVEQVAEDDSWVPEVMAPLKDRNVPSDYETIRQQWESAFPNGPSDLHSEHLPPQHREKGWDGVRLDLERLGILVTRRDGRVDMPDLYRVGFGLGRRGGVRPGH</sequence>
<accession>A0ABX0HZN6</accession>
<protein>
    <recommendedName>
        <fullName evidence="3">ATP-binding protein</fullName>
    </recommendedName>
</protein>
<evidence type="ECO:0000313" key="1">
    <source>
        <dbReference type="EMBL" id="NHK99327.1"/>
    </source>
</evidence>
<gene>
    <name evidence="1" type="ORF">G7087_13160</name>
</gene>
<proteinExistence type="predicted"/>
<evidence type="ECO:0008006" key="3">
    <source>
        <dbReference type="Google" id="ProtNLM"/>
    </source>
</evidence>